<keyword evidence="4" id="KW-1185">Reference proteome</keyword>
<feature type="domain" description="F-box protein AT5G49610-like beta-propeller" evidence="2">
    <location>
        <begin position="88"/>
        <end position="361"/>
    </location>
</feature>
<dbReference type="Pfam" id="PF23635">
    <property type="entry name" value="Beta-prop_AT5G49610-like"/>
    <property type="match status" value="1"/>
</dbReference>
<organism evidence="3 4">
    <name type="scientific">Paspalum notatum var. saurae</name>
    <dbReference type="NCBI Taxonomy" id="547442"/>
    <lineage>
        <taxon>Eukaryota</taxon>
        <taxon>Viridiplantae</taxon>
        <taxon>Streptophyta</taxon>
        <taxon>Embryophyta</taxon>
        <taxon>Tracheophyta</taxon>
        <taxon>Spermatophyta</taxon>
        <taxon>Magnoliopsida</taxon>
        <taxon>Liliopsida</taxon>
        <taxon>Poales</taxon>
        <taxon>Poaceae</taxon>
        <taxon>PACMAD clade</taxon>
        <taxon>Panicoideae</taxon>
        <taxon>Andropogonodae</taxon>
        <taxon>Paspaleae</taxon>
        <taxon>Paspalinae</taxon>
        <taxon>Paspalum</taxon>
    </lineage>
</organism>
<dbReference type="InterPro" id="IPR036047">
    <property type="entry name" value="F-box-like_dom_sf"/>
</dbReference>
<evidence type="ECO:0000313" key="3">
    <source>
        <dbReference type="EMBL" id="WVZ61650.1"/>
    </source>
</evidence>
<name>A0AAQ3SVK5_PASNO</name>
<dbReference type="SUPFAM" id="SSF81383">
    <property type="entry name" value="F-box domain"/>
    <property type="match status" value="1"/>
</dbReference>
<dbReference type="EMBL" id="CP144747">
    <property type="protein sequence ID" value="WVZ61650.1"/>
    <property type="molecule type" value="Genomic_DNA"/>
</dbReference>
<protein>
    <recommendedName>
        <fullName evidence="5">F-box domain-containing protein</fullName>
    </recommendedName>
</protein>
<dbReference type="Pfam" id="PF00646">
    <property type="entry name" value="F-box"/>
    <property type="match status" value="1"/>
</dbReference>
<evidence type="ECO:0000259" key="1">
    <source>
        <dbReference type="Pfam" id="PF00646"/>
    </source>
</evidence>
<evidence type="ECO:0000259" key="2">
    <source>
        <dbReference type="Pfam" id="PF23635"/>
    </source>
</evidence>
<evidence type="ECO:0000313" key="4">
    <source>
        <dbReference type="Proteomes" id="UP001341281"/>
    </source>
</evidence>
<feature type="domain" description="F-box" evidence="1">
    <location>
        <begin position="7"/>
        <end position="43"/>
    </location>
</feature>
<accession>A0AAQ3SVK5</accession>
<dbReference type="AlphaFoldDB" id="A0AAQ3SVK5"/>
<gene>
    <name evidence="3" type="ORF">U9M48_011488</name>
</gene>
<evidence type="ECO:0008006" key="5">
    <source>
        <dbReference type="Google" id="ProtNLM"/>
    </source>
</evidence>
<dbReference type="InterPro" id="IPR056594">
    <property type="entry name" value="AT5G49610-like_b-prop"/>
</dbReference>
<dbReference type="PANTHER" id="PTHR32133">
    <property type="entry name" value="OS07G0120400 PROTEIN"/>
    <property type="match status" value="1"/>
</dbReference>
<dbReference type="PANTHER" id="PTHR32133:SF359">
    <property type="entry name" value="F-BOX DOMAIN-CONTAINING PROTEIN"/>
    <property type="match status" value="1"/>
</dbReference>
<sequence length="388" mass="42268">MSAAVPIIYILLRLPSGDPACLVRASLVCKPWRRLLSDRAFLRRYRAFHRTPPMLGFFNQHLDMVRGFVPTTQVSLPVPLPPPAGCTLDCRHGRVLLYTWKDLSRLTVWDPITGDQQSFCSPLDPDRCFAAAVLCASDGCDHLKCSGGPFLVVIAGIWKGPGDRGVPLSSVYSSETGAWSAPTTFDLTCYIDRITPSLLAVDALYFTVQFGVAILRHDLVRGVPSVISMPPIDQKDMCLVMADDGGLGVAAVEGYSLHLWSWRANSDGPREWVHDKAIELDGMISDVGAGVPLTSARIGAPLTWLHIIGFAECTGTVFISTNGGANDAVFSVELKSGQINKICKKKCVLAAIFPFMSFYTPGTSIIPLNIIPRFVICQYLLFCKCIGS</sequence>
<dbReference type="Proteomes" id="UP001341281">
    <property type="component" value="Chromosome 03"/>
</dbReference>
<dbReference type="InterPro" id="IPR001810">
    <property type="entry name" value="F-box_dom"/>
</dbReference>
<proteinExistence type="predicted"/>
<reference evidence="3 4" key="1">
    <citation type="submission" date="2024-02" db="EMBL/GenBank/DDBJ databases">
        <title>High-quality chromosome-scale genome assembly of Pensacola bahiagrass (Paspalum notatum Flugge var. saurae).</title>
        <authorList>
            <person name="Vega J.M."/>
            <person name="Podio M."/>
            <person name="Orjuela J."/>
            <person name="Siena L.A."/>
            <person name="Pessino S.C."/>
            <person name="Combes M.C."/>
            <person name="Mariac C."/>
            <person name="Albertini E."/>
            <person name="Pupilli F."/>
            <person name="Ortiz J.P.A."/>
            <person name="Leblanc O."/>
        </authorList>
    </citation>
    <scope>NUCLEOTIDE SEQUENCE [LARGE SCALE GENOMIC DNA]</scope>
    <source>
        <strain evidence="3">R1</strain>
        <tissue evidence="3">Leaf</tissue>
    </source>
</reference>